<comment type="caution">
    <text evidence="1">The sequence shown here is derived from an EMBL/GenBank/DDBJ whole genome shotgun (WGS) entry which is preliminary data.</text>
</comment>
<dbReference type="EMBL" id="SGBC01000003">
    <property type="protein sequence ID" value="RZD15832.1"/>
    <property type="molecule type" value="Genomic_DNA"/>
</dbReference>
<dbReference type="Pfam" id="PF06834">
    <property type="entry name" value="TraU"/>
    <property type="match status" value="1"/>
</dbReference>
<accession>A0A519BEY2</accession>
<evidence type="ECO:0000313" key="2">
    <source>
        <dbReference type="Proteomes" id="UP000316562"/>
    </source>
</evidence>
<organism evidence="1 2">
    <name type="scientific">Acididesulfobacter guangdongensis</name>
    <dbReference type="NCBI Taxonomy" id="2597225"/>
    <lineage>
        <taxon>Bacteria</taxon>
        <taxon>Deltaproteobacteria</taxon>
        <taxon>Candidatus Acidulodesulfobacterales</taxon>
        <taxon>Candidatus Acididesulfobacter</taxon>
    </lineage>
</organism>
<name>A0A519BEY2_ACIG2</name>
<dbReference type="InterPro" id="IPR009649">
    <property type="entry name" value="TraU"/>
</dbReference>
<proteinExistence type="predicted"/>
<evidence type="ECO:0000313" key="1">
    <source>
        <dbReference type="EMBL" id="RZD15832.1"/>
    </source>
</evidence>
<protein>
    <recommendedName>
        <fullName evidence="3">Conjugal transfer protein TraU</fullName>
    </recommendedName>
</protein>
<reference evidence="1 2" key="1">
    <citation type="journal article" date="2019" name="ISME J.">
        <title>Insights into ecological role of a new deltaproteobacterial order Candidatus Acidulodesulfobacterales by metagenomics and metatranscriptomics.</title>
        <authorList>
            <person name="Tan S."/>
            <person name="Liu J."/>
            <person name="Fang Y."/>
            <person name="Hedlund B.P."/>
            <person name="Lian Z.H."/>
            <person name="Huang L.Y."/>
            <person name="Li J.T."/>
            <person name="Huang L.N."/>
            <person name="Li W.J."/>
            <person name="Jiang H.C."/>
            <person name="Dong H.L."/>
            <person name="Shu W.S."/>
        </authorList>
    </citation>
    <scope>NUCLEOTIDE SEQUENCE [LARGE SCALE GENOMIC DNA]</scope>
    <source>
        <strain evidence="1">AP2</strain>
    </source>
</reference>
<sequence length="341" mass="37346">MLKYLRIVLLSFFIVFGFSLKSYAGVCKIGDTIFTEPPAGIFTSVDWAGIFPIRIGGRTVVPGIPDDQDYLPPACLCQRLPPPAPPIPGITFSMWQPAHITEVVQEPYCFQAFGVAIPNPTGVYGYGDQSKHPTHYSFYQAHYYNFPILNILGIAQDLICLQSPLGSNINIPFISEPDPMWQSDILATFGSPEAVLFANPIAQMSCVADSVAAQIYQPLDPMFWCMGSWGGVFPIDGDIGGSNDPVQNAAGIAAKTQFLMHEYLDQFGTVGPPTYMGVCQDYPDPIWIQSAVRYDLSMPVPEPVVQPIGQTGIVWSMLKDLPALGGNYVFTTFTEQDCCAF</sequence>
<gene>
    <name evidence="1" type="ORF">EVJ46_06425</name>
</gene>
<evidence type="ECO:0008006" key="3">
    <source>
        <dbReference type="Google" id="ProtNLM"/>
    </source>
</evidence>
<dbReference type="Proteomes" id="UP000316562">
    <property type="component" value="Unassembled WGS sequence"/>
</dbReference>
<dbReference type="AlphaFoldDB" id="A0A519BEY2"/>